<keyword evidence="1" id="KW-0812">Transmembrane</keyword>
<evidence type="ECO:0000313" key="2">
    <source>
        <dbReference type="EMBL" id="LAB14270.1"/>
    </source>
</evidence>
<sequence length="115" mass="13200">MRQCLRLVCCVAVRNCLECRQRQREKVNKSSLICSKTQETLQGISATTTTKTPLENVPGNLSPIKDPDRLLQDVDINRLRAVVFRDVVSIIILYLKPVFCVLMVNRFLYIYLCPV</sequence>
<keyword evidence="1" id="KW-1133">Transmembrane helix</keyword>
<feature type="transmembrane region" description="Helical" evidence="1">
    <location>
        <begin position="87"/>
        <end position="112"/>
    </location>
</feature>
<accession>A0A2D4L031</accession>
<organism evidence="2">
    <name type="scientific">Micrurus paraensis</name>
    <dbReference type="NCBI Taxonomy" id="1970185"/>
    <lineage>
        <taxon>Eukaryota</taxon>
        <taxon>Metazoa</taxon>
        <taxon>Chordata</taxon>
        <taxon>Craniata</taxon>
        <taxon>Vertebrata</taxon>
        <taxon>Euteleostomi</taxon>
        <taxon>Lepidosauria</taxon>
        <taxon>Squamata</taxon>
        <taxon>Bifurcata</taxon>
        <taxon>Unidentata</taxon>
        <taxon>Episquamata</taxon>
        <taxon>Toxicofera</taxon>
        <taxon>Serpentes</taxon>
        <taxon>Colubroidea</taxon>
        <taxon>Elapidae</taxon>
        <taxon>Elapinae</taxon>
        <taxon>Micrurus</taxon>
    </lineage>
</organism>
<evidence type="ECO:0000256" key="1">
    <source>
        <dbReference type="SAM" id="Phobius"/>
    </source>
</evidence>
<keyword evidence="1" id="KW-0472">Membrane</keyword>
<reference evidence="2" key="1">
    <citation type="submission" date="2017-07" db="EMBL/GenBank/DDBJ databases">
        <authorList>
            <person name="Mikheyev A."/>
            <person name="Grau M."/>
        </authorList>
    </citation>
    <scope>NUCLEOTIDE SEQUENCE</scope>
    <source>
        <tissue evidence="2">Venom_gland</tissue>
    </source>
</reference>
<dbReference type="EMBL" id="IACL01102105">
    <property type="protein sequence ID" value="LAB14270.1"/>
    <property type="molecule type" value="Transcribed_RNA"/>
</dbReference>
<protein>
    <submittedName>
        <fullName evidence="2">Uncharacterized protein</fullName>
    </submittedName>
</protein>
<name>A0A2D4L031_9SAUR</name>
<dbReference type="AlphaFoldDB" id="A0A2D4L031"/>
<reference evidence="2" key="2">
    <citation type="submission" date="2017-11" db="EMBL/GenBank/DDBJ databases">
        <title>Coralsnake Venomics: Analyses of Venom Gland Transcriptomes and Proteomes of Six Brazilian Taxa.</title>
        <authorList>
            <person name="Aird S.D."/>
            <person name="Jorge da Silva N."/>
            <person name="Qiu L."/>
            <person name="Villar-Briones A."/>
            <person name="Aparecida-Saddi V."/>
            <person name="Campos-Telles M.P."/>
            <person name="Grau M."/>
            <person name="Mikheyev A.S."/>
        </authorList>
    </citation>
    <scope>NUCLEOTIDE SEQUENCE</scope>
    <source>
        <tissue evidence="2">Venom_gland</tissue>
    </source>
</reference>
<proteinExistence type="predicted"/>